<protein>
    <recommendedName>
        <fullName evidence="1">N-acetyltransferase domain-containing protein</fullName>
    </recommendedName>
</protein>
<organism evidence="2 3">
    <name type="scientific">Cellulomonas terrae</name>
    <dbReference type="NCBI Taxonomy" id="311234"/>
    <lineage>
        <taxon>Bacteria</taxon>
        <taxon>Bacillati</taxon>
        <taxon>Actinomycetota</taxon>
        <taxon>Actinomycetes</taxon>
        <taxon>Micrococcales</taxon>
        <taxon>Cellulomonadaceae</taxon>
        <taxon>Cellulomonas</taxon>
    </lineage>
</organism>
<dbReference type="Proteomes" id="UP000321049">
    <property type="component" value="Unassembled WGS sequence"/>
</dbReference>
<dbReference type="OrthoDB" id="1821130at2"/>
<name>A0A511JIF6_9CELL</name>
<dbReference type="PROSITE" id="PS51186">
    <property type="entry name" value="GNAT"/>
    <property type="match status" value="1"/>
</dbReference>
<accession>A0A511JIF6</accession>
<dbReference type="InterPro" id="IPR000182">
    <property type="entry name" value="GNAT_dom"/>
</dbReference>
<evidence type="ECO:0000313" key="2">
    <source>
        <dbReference type="EMBL" id="GEL97726.1"/>
    </source>
</evidence>
<dbReference type="PANTHER" id="PTHR42791:SF1">
    <property type="entry name" value="N-ACETYLTRANSFERASE DOMAIN-CONTAINING PROTEIN"/>
    <property type="match status" value="1"/>
</dbReference>
<dbReference type="RefSeq" id="WP_146845269.1">
    <property type="nucleotide sequence ID" value="NZ_BJWH01000004.1"/>
</dbReference>
<dbReference type="EMBL" id="BJWH01000004">
    <property type="protein sequence ID" value="GEL97726.1"/>
    <property type="molecule type" value="Genomic_DNA"/>
</dbReference>
<reference evidence="2 3" key="1">
    <citation type="submission" date="2019-07" db="EMBL/GenBank/DDBJ databases">
        <title>Whole genome shotgun sequence of Cellulomonas terrae NBRC 100819.</title>
        <authorList>
            <person name="Hosoyama A."/>
            <person name="Uohara A."/>
            <person name="Ohji S."/>
            <person name="Ichikawa N."/>
        </authorList>
    </citation>
    <scope>NUCLEOTIDE SEQUENCE [LARGE SCALE GENOMIC DNA]</scope>
    <source>
        <strain evidence="2 3">NBRC 100819</strain>
    </source>
</reference>
<dbReference type="InterPro" id="IPR016181">
    <property type="entry name" value="Acyl_CoA_acyltransferase"/>
</dbReference>
<keyword evidence="3" id="KW-1185">Reference proteome</keyword>
<dbReference type="SUPFAM" id="SSF55729">
    <property type="entry name" value="Acyl-CoA N-acyltransferases (Nat)"/>
    <property type="match status" value="1"/>
</dbReference>
<dbReference type="Gene3D" id="3.40.630.30">
    <property type="match status" value="1"/>
</dbReference>
<feature type="domain" description="N-acetyltransferase" evidence="1">
    <location>
        <begin position="5"/>
        <end position="202"/>
    </location>
</feature>
<dbReference type="InterPro" id="IPR052523">
    <property type="entry name" value="Trichothecene_AcTrans"/>
</dbReference>
<dbReference type="PANTHER" id="PTHR42791">
    <property type="entry name" value="GNAT FAMILY ACETYLTRANSFERASE"/>
    <property type="match status" value="1"/>
</dbReference>
<dbReference type="AlphaFoldDB" id="A0A511JIF6"/>
<proteinExistence type="predicted"/>
<dbReference type="Pfam" id="PF00583">
    <property type="entry name" value="Acetyltransf_1"/>
    <property type="match status" value="1"/>
</dbReference>
<evidence type="ECO:0000259" key="1">
    <source>
        <dbReference type="PROSITE" id="PS51186"/>
    </source>
</evidence>
<sequence>MTTDVVVDRATAADCPEIRTVLARAYHANPLMVWALPDAGTRQDACAAWLGPSVDRYLAVGRVHVARGAGRVLGVAAWRLPGAAQPPVTLPSPAGVLAVLVGRTRADEILAALGSAAPLAPSAPAAYLNYLAVDPQVQGRTVGRRLAEAGIAAAEADGVGTYLGTTDPRNLPFYRRLGYAEAGTVPLAPDGPALTVLHRPAQVSAGSANHMTVSP</sequence>
<dbReference type="GO" id="GO:0016747">
    <property type="term" value="F:acyltransferase activity, transferring groups other than amino-acyl groups"/>
    <property type="evidence" value="ECO:0007669"/>
    <property type="project" value="InterPro"/>
</dbReference>
<evidence type="ECO:0000313" key="3">
    <source>
        <dbReference type="Proteomes" id="UP000321049"/>
    </source>
</evidence>
<comment type="caution">
    <text evidence="2">The sequence shown here is derived from an EMBL/GenBank/DDBJ whole genome shotgun (WGS) entry which is preliminary data.</text>
</comment>
<gene>
    <name evidence="2" type="ORF">CTE05_12730</name>
</gene>